<dbReference type="InterPro" id="IPR018188">
    <property type="entry name" value="RNase_T2_His_AS_1"/>
</dbReference>
<evidence type="ECO:0000256" key="1">
    <source>
        <dbReference type="ARBA" id="ARBA00007469"/>
    </source>
</evidence>
<dbReference type="PANTHER" id="PTHR11240:SF22">
    <property type="entry name" value="RIBONUCLEASE T2"/>
    <property type="match status" value="1"/>
</dbReference>
<evidence type="ECO:0000256" key="7">
    <source>
        <dbReference type="ARBA" id="ARBA00023180"/>
    </source>
</evidence>
<feature type="active site" evidence="9">
    <location>
        <position position="221"/>
    </location>
</feature>
<dbReference type="Gene3D" id="3.90.730.10">
    <property type="entry name" value="Ribonuclease T2-like"/>
    <property type="match status" value="1"/>
</dbReference>
<keyword evidence="7" id="KW-0325">Glycoprotein</keyword>
<dbReference type="EMBL" id="CP075864">
    <property type="protein sequence ID" value="QYS93940.1"/>
    <property type="molecule type" value="Genomic_DNA"/>
</dbReference>
<keyword evidence="6" id="KW-1015">Disulfide bond</keyword>
<dbReference type="GO" id="GO:0016787">
    <property type="term" value="F:hydrolase activity"/>
    <property type="evidence" value="ECO:0007669"/>
    <property type="project" value="UniProtKB-KW"/>
</dbReference>
<reference evidence="13 14" key="1">
    <citation type="journal article" date="2021" name="BMC Genomics">
        <title>Telomere-to-telomere genome assembly of asparaginase-producing Trichoderma simmonsii.</title>
        <authorList>
            <person name="Chung D."/>
            <person name="Kwon Y.M."/>
            <person name="Yang Y."/>
        </authorList>
    </citation>
    <scope>NUCLEOTIDE SEQUENCE [LARGE SCALE GENOMIC DNA]</scope>
    <source>
        <strain evidence="13 14">GH-Sj1</strain>
    </source>
</reference>
<dbReference type="PANTHER" id="PTHR11240">
    <property type="entry name" value="RIBONUCLEASE T2"/>
    <property type="match status" value="1"/>
</dbReference>
<evidence type="ECO:0000256" key="8">
    <source>
        <dbReference type="ARBA" id="ARBA00023239"/>
    </source>
</evidence>
<keyword evidence="5" id="KW-0378">Hydrolase</keyword>
<dbReference type="CDD" id="cd01061">
    <property type="entry name" value="RNase_T2_euk"/>
    <property type="match status" value="1"/>
</dbReference>
<keyword evidence="8" id="KW-0456">Lyase</keyword>
<dbReference type="GO" id="GO:0033897">
    <property type="term" value="F:ribonuclease T2 activity"/>
    <property type="evidence" value="ECO:0007669"/>
    <property type="project" value="UniProtKB-EC"/>
</dbReference>
<feature type="active site" evidence="9">
    <location>
        <position position="217"/>
    </location>
</feature>
<dbReference type="InterPro" id="IPR001568">
    <property type="entry name" value="RNase_T2-like"/>
</dbReference>
<feature type="chain" id="PRO_5034004679" description="ribonuclease T2" evidence="12">
    <location>
        <begin position="21"/>
        <end position="354"/>
    </location>
</feature>
<keyword evidence="14" id="KW-1185">Reference proteome</keyword>
<evidence type="ECO:0000256" key="4">
    <source>
        <dbReference type="ARBA" id="ARBA00022759"/>
    </source>
</evidence>
<evidence type="ECO:0000313" key="14">
    <source>
        <dbReference type="Proteomes" id="UP000826661"/>
    </source>
</evidence>
<keyword evidence="4" id="KW-0255">Endonuclease</keyword>
<evidence type="ECO:0000256" key="2">
    <source>
        <dbReference type="ARBA" id="ARBA00012571"/>
    </source>
</evidence>
<evidence type="ECO:0000256" key="12">
    <source>
        <dbReference type="SAM" id="SignalP"/>
    </source>
</evidence>
<feature type="region of interest" description="Disordered" evidence="11">
    <location>
        <begin position="332"/>
        <end position="354"/>
    </location>
</feature>
<dbReference type="InterPro" id="IPR033697">
    <property type="entry name" value="Ribonuclease_T2_eukaryotic"/>
</dbReference>
<dbReference type="PROSITE" id="PS00531">
    <property type="entry name" value="RNASE_T2_2"/>
    <property type="match status" value="1"/>
</dbReference>
<dbReference type="Pfam" id="PF00445">
    <property type="entry name" value="Ribonuclease_T2"/>
    <property type="match status" value="1"/>
</dbReference>
<evidence type="ECO:0000256" key="11">
    <source>
        <dbReference type="SAM" id="MobiDB-lite"/>
    </source>
</evidence>
<dbReference type="AlphaFoldDB" id="A0A8G0L676"/>
<dbReference type="GO" id="GO:0006401">
    <property type="term" value="P:RNA catabolic process"/>
    <property type="evidence" value="ECO:0007669"/>
    <property type="project" value="TreeGrafter"/>
</dbReference>
<protein>
    <recommendedName>
        <fullName evidence="2">ribonuclease T2</fullName>
        <ecNumber evidence="2">4.6.1.19</ecNumber>
    </recommendedName>
</protein>
<dbReference type="EC" id="4.6.1.19" evidence="2"/>
<evidence type="ECO:0000256" key="3">
    <source>
        <dbReference type="ARBA" id="ARBA00022722"/>
    </source>
</evidence>
<dbReference type="PROSITE" id="PS00530">
    <property type="entry name" value="RNASE_T2_1"/>
    <property type="match status" value="1"/>
</dbReference>
<gene>
    <name evidence="13" type="ORF">H0G86_001304</name>
</gene>
<comment type="similarity">
    <text evidence="1 10">Belongs to the RNase T2 family.</text>
</comment>
<evidence type="ECO:0000256" key="5">
    <source>
        <dbReference type="ARBA" id="ARBA00022801"/>
    </source>
</evidence>
<dbReference type="Proteomes" id="UP000826661">
    <property type="component" value="Chromosome I"/>
</dbReference>
<evidence type="ECO:0000256" key="6">
    <source>
        <dbReference type="ARBA" id="ARBA00023157"/>
    </source>
</evidence>
<evidence type="ECO:0000313" key="13">
    <source>
        <dbReference type="EMBL" id="QYS93940.1"/>
    </source>
</evidence>
<proteinExistence type="inferred from homology"/>
<organism evidence="13 14">
    <name type="scientific">Trichoderma simmonsii</name>
    <dbReference type="NCBI Taxonomy" id="1491479"/>
    <lineage>
        <taxon>Eukaryota</taxon>
        <taxon>Fungi</taxon>
        <taxon>Dikarya</taxon>
        <taxon>Ascomycota</taxon>
        <taxon>Pezizomycotina</taxon>
        <taxon>Sordariomycetes</taxon>
        <taxon>Hypocreomycetidae</taxon>
        <taxon>Hypocreales</taxon>
        <taxon>Hypocreaceae</taxon>
        <taxon>Trichoderma</taxon>
    </lineage>
</organism>
<evidence type="ECO:0000256" key="9">
    <source>
        <dbReference type="PIRSR" id="PIRSR633697-1"/>
    </source>
</evidence>
<feature type="region of interest" description="Disordered" evidence="11">
    <location>
        <begin position="51"/>
        <end position="74"/>
    </location>
</feature>
<dbReference type="FunFam" id="3.90.730.10:FF:000004">
    <property type="entry name" value="Ribonuclease T2-like"/>
    <property type="match status" value="1"/>
</dbReference>
<sequence>MLVRSTLRFLLSLCLPTISSQPTSAGLTYIKDSSTSLFCLSSLSDTQLIRQRVTREPERREKKKKGQKSNSSWQKPGALFRRTAVKMPSHKPISLLATSMLASVAAAASRICASNTPLSCHNTTAVDDTCCFIPSGQLLQTQFWDTDPSTGPADSWTIHGLWPDNCDGSFPQTCDASRAYSNITDILTAMGADDTLHYMQTYWKDYQGNDESFWEHEWGKHGTCITTLDPGCYDDYVPTEEAADFFSRTVSLFKTLPTYQWLADAGITPDGSKSYALEDIQSALSQQHGADVTLGCEGKTLNQVWYHFNVQGSLQDGKFVASAPDGAKSTCPDSVYYDPKNGGGDGDGDRILHG</sequence>
<name>A0A8G0L676_9HYPO</name>
<dbReference type="GO" id="GO:0003723">
    <property type="term" value="F:RNA binding"/>
    <property type="evidence" value="ECO:0007669"/>
    <property type="project" value="InterPro"/>
</dbReference>
<keyword evidence="12" id="KW-0732">Signal</keyword>
<keyword evidence="3" id="KW-0540">Nuclease</keyword>
<feature type="active site" evidence="9">
    <location>
        <position position="159"/>
    </location>
</feature>
<accession>A0A8G0L676</accession>
<dbReference type="InterPro" id="IPR033130">
    <property type="entry name" value="RNase_T2_His_AS_2"/>
</dbReference>
<feature type="signal peptide" evidence="12">
    <location>
        <begin position="1"/>
        <end position="20"/>
    </location>
</feature>
<dbReference type="InterPro" id="IPR036430">
    <property type="entry name" value="RNase_T2-like_sf"/>
</dbReference>
<dbReference type="SUPFAM" id="SSF55895">
    <property type="entry name" value="Ribonuclease Rh-like"/>
    <property type="match status" value="1"/>
</dbReference>
<dbReference type="GO" id="GO:0005576">
    <property type="term" value="C:extracellular region"/>
    <property type="evidence" value="ECO:0007669"/>
    <property type="project" value="TreeGrafter"/>
</dbReference>
<evidence type="ECO:0000256" key="10">
    <source>
        <dbReference type="RuleBase" id="RU004328"/>
    </source>
</evidence>